<dbReference type="PANTHER" id="PTHR47331">
    <property type="entry name" value="PHD-TYPE DOMAIN-CONTAINING PROTEIN"/>
    <property type="match status" value="1"/>
</dbReference>
<protein>
    <submittedName>
        <fullName evidence="2">Uncharacterized protein LOC100903882</fullName>
    </submittedName>
</protein>
<accession>A0AAJ6VWR5</accession>
<keyword evidence="1" id="KW-1185">Reference proteome</keyword>
<organism evidence="1 2">
    <name type="scientific">Galendromus occidentalis</name>
    <name type="common">western predatory mite</name>
    <dbReference type="NCBI Taxonomy" id="34638"/>
    <lineage>
        <taxon>Eukaryota</taxon>
        <taxon>Metazoa</taxon>
        <taxon>Ecdysozoa</taxon>
        <taxon>Arthropoda</taxon>
        <taxon>Chelicerata</taxon>
        <taxon>Arachnida</taxon>
        <taxon>Acari</taxon>
        <taxon>Parasitiformes</taxon>
        <taxon>Mesostigmata</taxon>
        <taxon>Gamasina</taxon>
        <taxon>Phytoseioidea</taxon>
        <taxon>Phytoseiidae</taxon>
        <taxon>Typhlodrominae</taxon>
        <taxon>Galendromus</taxon>
    </lineage>
</organism>
<dbReference type="Proteomes" id="UP000694867">
    <property type="component" value="Unplaced"/>
</dbReference>
<dbReference type="GO" id="GO:0071897">
    <property type="term" value="P:DNA biosynthetic process"/>
    <property type="evidence" value="ECO:0007669"/>
    <property type="project" value="UniProtKB-ARBA"/>
</dbReference>
<dbReference type="SUPFAM" id="SSF56672">
    <property type="entry name" value="DNA/RNA polymerases"/>
    <property type="match status" value="1"/>
</dbReference>
<dbReference type="GeneID" id="100903882"/>
<proteinExistence type="predicted"/>
<reference evidence="2" key="1">
    <citation type="submission" date="2025-08" db="UniProtKB">
        <authorList>
            <consortium name="RefSeq"/>
        </authorList>
    </citation>
    <scope>IDENTIFICATION</scope>
</reference>
<dbReference type="Pfam" id="PF05380">
    <property type="entry name" value="Peptidase_A17"/>
    <property type="match status" value="1"/>
</dbReference>
<sequence>MDEAKRKVESLIQVFKEGGFPLGKWKTNVPEIADFIRRATKDDNPEILCQQTNSEFLGVSWNQVSDTLFIDTSEVEGFLSKGPHTKRNLLRNLSQIYDPPGLLACVSINFKTLTRVLWAKKFDWDTRLEGEVLTDYLSAVEKLSVAPLIQISRPMFGFEPSRASRELHVFADSSLRAYGAVAYLKEIPTDSSPALVSFLMAKARVGPLKGRWTIHRLELMAALIAAKLARRISENIVEGVSKVYLYSDNSSVLGWLRDSPERWKPFVANRNREIRSITHLSSFSYVRSEDNPADF</sequence>
<dbReference type="InterPro" id="IPR008042">
    <property type="entry name" value="Retrotrans_Pao"/>
</dbReference>
<dbReference type="RefSeq" id="XP_003742107.1">
    <property type="nucleotide sequence ID" value="XM_003742059.1"/>
</dbReference>
<dbReference type="InterPro" id="IPR043502">
    <property type="entry name" value="DNA/RNA_pol_sf"/>
</dbReference>
<gene>
    <name evidence="2" type="primary">LOC100903882</name>
</gene>
<evidence type="ECO:0000313" key="2">
    <source>
        <dbReference type="RefSeq" id="XP_003742107.1"/>
    </source>
</evidence>
<dbReference type="KEGG" id="goe:100903882"/>
<dbReference type="AlphaFoldDB" id="A0AAJ6VWR5"/>
<dbReference type="PANTHER" id="PTHR47331:SF8">
    <property type="match status" value="1"/>
</dbReference>
<name>A0AAJ6VWR5_9ACAR</name>
<evidence type="ECO:0000313" key="1">
    <source>
        <dbReference type="Proteomes" id="UP000694867"/>
    </source>
</evidence>